<dbReference type="RefSeq" id="WP_068654234.1">
    <property type="nucleotide sequence ID" value="NZ_CP017770.1"/>
</dbReference>
<feature type="transmembrane region" description="Helical" evidence="6">
    <location>
        <begin position="247"/>
        <end position="265"/>
    </location>
</feature>
<dbReference type="KEGG" id="pcx:LPB68_07630"/>
<dbReference type="GO" id="GO:0022857">
    <property type="term" value="F:transmembrane transporter activity"/>
    <property type="evidence" value="ECO:0007669"/>
    <property type="project" value="InterPro"/>
</dbReference>
<keyword evidence="3 6" id="KW-0812">Transmembrane</keyword>
<keyword evidence="2" id="KW-1003">Cell membrane</keyword>
<dbReference type="PANTHER" id="PTHR47089">
    <property type="entry name" value="ABC TRANSPORTER, PERMEASE PROTEIN"/>
    <property type="match status" value="1"/>
</dbReference>
<feature type="transmembrane region" description="Helical" evidence="6">
    <location>
        <begin position="271"/>
        <end position="291"/>
    </location>
</feature>
<name>A0A167GUB0_9BACL</name>
<dbReference type="CDD" id="cd06580">
    <property type="entry name" value="TM_PBP1_transp_TpRbsC_like"/>
    <property type="match status" value="1"/>
</dbReference>
<dbReference type="PANTHER" id="PTHR47089:SF1">
    <property type="entry name" value="GUANOSINE ABC TRANSPORTER PERMEASE PROTEIN NUPP"/>
    <property type="match status" value="1"/>
</dbReference>
<accession>A0A167GUB0</accession>
<feature type="transmembrane region" description="Helical" evidence="6">
    <location>
        <begin position="12"/>
        <end position="36"/>
    </location>
</feature>
<dbReference type="STRING" id="1763538.LPB68_07630"/>
<feature type="transmembrane region" description="Helical" evidence="6">
    <location>
        <begin position="91"/>
        <end position="111"/>
    </location>
</feature>
<feature type="transmembrane region" description="Helical" evidence="6">
    <location>
        <begin position="143"/>
        <end position="161"/>
    </location>
</feature>
<evidence type="ECO:0000256" key="2">
    <source>
        <dbReference type="ARBA" id="ARBA00022475"/>
    </source>
</evidence>
<feature type="transmembrane region" description="Helical" evidence="6">
    <location>
        <begin position="196"/>
        <end position="214"/>
    </location>
</feature>
<feature type="transmembrane region" description="Helical" evidence="6">
    <location>
        <begin position="117"/>
        <end position="136"/>
    </location>
</feature>
<feature type="transmembrane region" description="Helical" evidence="6">
    <location>
        <begin position="63"/>
        <end position="84"/>
    </location>
</feature>
<comment type="subcellular location">
    <subcellularLocation>
        <location evidence="1">Cell membrane</location>
        <topology evidence="1">Multi-pass membrane protein</topology>
    </subcellularLocation>
</comment>
<dbReference type="OrthoDB" id="45037at2"/>
<feature type="transmembrane region" description="Helical" evidence="6">
    <location>
        <begin position="324"/>
        <end position="346"/>
    </location>
</feature>
<keyword evidence="5 6" id="KW-0472">Membrane</keyword>
<evidence type="ECO:0000256" key="1">
    <source>
        <dbReference type="ARBA" id="ARBA00004651"/>
    </source>
</evidence>
<gene>
    <name evidence="7" type="ORF">PNBC_00710</name>
</gene>
<evidence type="ECO:0000256" key="5">
    <source>
        <dbReference type="ARBA" id="ARBA00023136"/>
    </source>
</evidence>
<protein>
    <submittedName>
        <fullName evidence="7">Branched-chain amino acid ABC transporter permease</fullName>
    </submittedName>
</protein>
<sequence length="359" mass="38559">MNKLMKILNVDSLIIPVIAVIFGLLTGALIMLAGGYDPILAYSSLFTTVFGDSYGFGEAIREITPLVMTGLAVAFAYRAGLFNIGAEGQYIIGMTAASIIGIKVTGLPAIIHAPLAIIAGGLCGGLWAGIVGYLKAKRGVNEVIVSIMLNWTALYFSNYIVNNFLLIKGQQRSMDIEPTASISLEWLSLFMDNARMHWGTLIAILAAVFFYVYMWKSKQGYELRAVGHNNHAAEYAGMNVRRNIVKAMFISGIFAGLGGAFQVLGVFHYQAIFTGSPGVGFDGIAVALIGMNHPLGTLLGAALFGTLTYGSSGMSFGAGVPPEIIRIVLGSIIFFIAAQGIVRWVLKPIYLKRKKEKVL</sequence>
<organism evidence="7 8">
    <name type="scientific">Paenibacillus crassostreae</name>
    <dbReference type="NCBI Taxonomy" id="1763538"/>
    <lineage>
        <taxon>Bacteria</taxon>
        <taxon>Bacillati</taxon>
        <taxon>Bacillota</taxon>
        <taxon>Bacilli</taxon>
        <taxon>Bacillales</taxon>
        <taxon>Paenibacillaceae</taxon>
        <taxon>Paenibacillus</taxon>
    </lineage>
</organism>
<reference evidence="7 8" key="1">
    <citation type="submission" date="2016-02" db="EMBL/GenBank/DDBJ databases">
        <title>Paenibacillus sp. LPB0068, isolated from Crassostrea gigas.</title>
        <authorList>
            <person name="Shin S.-K."/>
            <person name="Yi H."/>
        </authorList>
    </citation>
    <scope>NUCLEOTIDE SEQUENCE [LARGE SCALE GENOMIC DNA]</scope>
    <source>
        <strain evidence="7 8">LPB0068</strain>
    </source>
</reference>
<dbReference type="Pfam" id="PF02653">
    <property type="entry name" value="BPD_transp_2"/>
    <property type="match status" value="1"/>
</dbReference>
<keyword evidence="8" id="KW-1185">Reference proteome</keyword>
<evidence type="ECO:0000313" key="7">
    <source>
        <dbReference type="EMBL" id="OAB77913.1"/>
    </source>
</evidence>
<feature type="transmembrane region" description="Helical" evidence="6">
    <location>
        <begin position="298"/>
        <end position="318"/>
    </location>
</feature>
<evidence type="ECO:0000256" key="4">
    <source>
        <dbReference type="ARBA" id="ARBA00022989"/>
    </source>
</evidence>
<dbReference type="AlphaFoldDB" id="A0A167GUB0"/>
<keyword evidence="4 6" id="KW-1133">Transmembrane helix</keyword>
<proteinExistence type="predicted"/>
<comment type="caution">
    <text evidence="7">The sequence shown here is derived from an EMBL/GenBank/DDBJ whole genome shotgun (WGS) entry which is preliminary data.</text>
</comment>
<dbReference type="InterPro" id="IPR001851">
    <property type="entry name" value="ABC_transp_permease"/>
</dbReference>
<evidence type="ECO:0000256" key="3">
    <source>
        <dbReference type="ARBA" id="ARBA00022692"/>
    </source>
</evidence>
<evidence type="ECO:0000256" key="6">
    <source>
        <dbReference type="SAM" id="Phobius"/>
    </source>
</evidence>
<dbReference type="GO" id="GO:0005886">
    <property type="term" value="C:plasma membrane"/>
    <property type="evidence" value="ECO:0007669"/>
    <property type="project" value="UniProtKB-SubCell"/>
</dbReference>
<evidence type="ECO:0000313" key="8">
    <source>
        <dbReference type="Proteomes" id="UP000077134"/>
    </source>
</evidence>
<dbReference type="EMBL" id="LSFN01000001">
    <property type="protein sequence ID" value="OAB77913.1"/>
    <property type="molecule type" value="Genomic_DNA"/>
</dbReference>
<dbReference type="Proteomes" id="UP000077134">
    <property type="component" value="Unassembled WGS sequence"/>
</dbReference>